<keyword evidence="4" id="KW-1185">Reference proteome</keyword>
<dbReference type="SUPFAM" id="SSF54626">
    <property type="entry name" value="Chalcone isomerase"/>
    <property type="match status" value="1"/>
</dbReference>
<name>A0A967E1M5_9FLAO</name>
<keyword evidence="1" id="KW-0732">Signal</keyword>
<dbReference type="AlphaFoldDB" id="A0A967E1M5"/>
<gene>
    <name evidence="3" type="ORF">G7034_01575</name>
</gene>
<dbReference type="InterPro" id="IPR036298">
    <property type="entry name" value="Chalcone_isomerase_sf"/>
</dbReference>
<evidence type="ECO:0000313" key="4">
    <source>
        <dbReference type="Proteomes" id="UP000643701"/>
    </source>
</evidence>
<protein>
    <submittedName>
        <fullName evidence="3">Chalcone isomerase</fullName>
    </submittedName>
</protein>
<feature type="domain" description="Chalcone isomerase" evidence="2">
    <location>
        <begin position="21"/>
        <end position="185"/>
    </location>
</feature>
<accession>A0A967E1M5</accession>
<keyword evidence="3" id="KW-0413">Isomerase</keyword>
<reference evidence="3" key="1">
    <citation type="submission" date="2020-03" db="EMBL/GenBank/DDBJ databases">
        <title>Psychroflexus Maritimus sp. nov., isolate from marine sediment.</title>
        <authorList>
            <person name="Zhong Y.-L."/>
        </authorList>
    </citation>
    <scope>NUCLEOTIDE SEQUENCE</scope>
    <source>
        <strain evidence="3">C1</strain>
    </source>
</reference>
<evidence type="ECO:0000313" key="3">
    <source>
        <dbReference type="EMBL" id="NGZ88939.1"/>
    </source>
</evidence>
<proteinExistence type="predicted"/>
<dbReference type="GO" id="GO:0016872">
    <property type="term" value="F:intramolecular lyase activity"/>
    <property type="evidence" value="ECO:0007669"/>
    <property type="project" value="InterPro"/>
</dbReference>
<evidence type="ECO:0000259" key="2">
    <source>
        <dbReference type="Pfam" id="PF16036"/>
    </source>
</evidence>
<feature type="signal peptide" evidence="1">
    <location>
        <begin position="1"/>
        <end position="18"/>
    </location>
</feature>
<comment type="caution">
    <text evidence="3">The sequence shown here is derived from an EMBL/GenBank/DDBJ whole genome shotgun (WGS) entry which is preliminary data.</text>
</comment>
<feature type="chain" id="PRO_5036778089" evidence="1">
    <location>
        <begin position="19"/>
        <end position="188"/>
    </location>
</feature>
<dbReference type="RefSeq" id="WP_166399208.1">
    <property type="nucleotide sequence ID" value="NZ_JAANAS010000002.1"/>
</dbReference>
<dbReference type="Pfam" id="PF16036">
    <property type="entry name" value="Chalcone_3"/>
    <property type="match status" value="1"/>
</dbReference>
<dbReference type="InterPro" id="IPR016087">
    <property type="entry name" value="Chalcone_isomerase"/>
</dbReference>
<dbReference type="InterPro" id="IPR016088">
    <property type="entry name" value="Chalcone_isomerase_3-sand"/>
</dbReference>
<dbReference type="Gene3D" id="3.50.70.10">
    <property type="match status" value="1"/>
</dbReference>
<evidence type="ECO:0000256" key="1">
    <source>
        <dbReference type="SAM" id="SignalP"/>
    </source>
</evidence>
<sequence length="188" mass="21228">MRKILLVICLFASQSILAQYEIKGVKIPSEINTNEVNLALKGAGVRTFLWMNMYVGGIYLEESQKITQQLIEKDEDMALRLQIMSSLVSNKRIIESLEEGFAKGAENGLESLQSRIDQLVGFFDEEIKPGDSIELIYKKSSQSFTYVYNNGKLLGKIEGFDFKKALFGIWISDDPADEKMKQQLLSGI</sequence>
<dbReference type="Proteomes" id="UP000643701">
    <property type="component" value="Unassembled WGS sequence"/>
</dbReference>
<dbReference type="EMBL" id="JAANAS010000002">
    <property type="protein sequence ID" value="NGZ88939.1"/>
    <property type="molecule type" value="Genomic_DNA"/>
</dbReference>
<organism evidence="3 4">
    <name type="scientific">Psychroflexus maritimus</name>
    <dbReference type="NCBI Taxonomy" id="2714865"/>
    <lineage>
        <taxon>Bacteria</taxon>
        <taxon>Pseudomonadati</taxon>
        <taxon>Bacteroidota</taxon>
        <taxon>Flavobacteriia</taxon>
        <taxon>Flavobacteriales</taxon>
        <taxon>Flavobacteriaceae</taxon>
        <taxon>Psychroflexus</taxon>
    </lineage>
</organism>